<proteinExistence type="inferred from homology"/>
<evidence type="ECO:0000256" key="5">
    <source>
        <dbReference type="ARBA" id="ARBA00023274"/>
    </source>
</evidence>
<dbReference type="Pfam" id="PF00276">
    <property type="entry name" value="Ribosomal_L23"/>
    <property type="match status" value="1"/>
</dbReference>
<accession>A0A3B0SNK5</accession>
<organism evidence="6">
    <name type="scientific">hydrothermal vent metagenome</name>
    <dbReference type="NCBI Taxonomy" id="652676"/>
    <lineage>
        <taxon>unclassified sequences</taxon>
        <taxon>metagenomes</taxon>
        <taxon>ecological metagenomes</taxon>
    </lineage>
</organism>
<dbReference type="GO" id="GO:1990904">
    <property type="term" value="C:ribonucleoprotein complex"/>
    <property type="evidence" value="ECO:0007669"/>
    <property type="project" value="UniProtKB-KW"/>
</dbReference>
<evidence type="ECO:0000256" key="1">
    <source>
        <dbReference type="ARBA" id="ARBA00006700"/>
    </source>
</evidence>
<dbReference type="GO" id="GO:0005840">
    <property type="term" value="C:ribosome"/>
    <property type="evidence" value="ECO:0007669"/>
    <property type="project" value="UniProtKB-KW"/>
</dbReference>
<keyword evidence="4 6" id="KW-0689">Ribosomal protein</keyword>
<dbReference type="InterPro" id="IPR013025">
    <property type="entry name" value="Ribosomal_uL23-like"/>
</dbReference>
<evidence type="ECO:0000256" key="3">
    <source>
        <dbReference type="ARBA" id="ARBA00022884"/>
    </source>
</evidence>
<protein>
    <submittedName>
        <fullName evidence="6">LSU ribosomal protein L23p (L23Ae)</fullName>
    </submittedName>
</protein>
<keyword evidence="5" id="KW-0687">Ribonucleoprotein</keyword>
<sequence>MKNPRDIIIEPVVSEKSYDLAADRNTYTFVVHPRTNKTEIKQAIEKIFEVKVTSVNTMNRQGKHKRTGYTVGKRKDTKRALVTLAPGDSIDVFEV</sequence>
<dbReference type="EMBL" id="UOEI01000449">
    <property type="protein sequence ID" value="VAW06030.1"/>
    <property type="molecule type" value="Genomic_DNA"/>
</dbReference>
<gene>
    <name evidence="6" type="ORF">MNBD_ACTINO01-2108</name>
</gene>
<dbReference type="NCBIfam" id="NF004359">
    <property type="entry name" value="PRK05738.1-3"/>
    <property type="match status" value="1"/>
</dbReference>
<keyword evidence="2" id="KW-0699">rRNA-binding</keyword>
<dbReference type="GO" id="GO:0003735">
    <property type="term" value="F:structural constituent of ribosome"/>
    <property type="evidence" value="ECO:0007669"/>
    <property type="project" value="InterPro"/>
</dbReference>
<dbReference type="PANTHER" id="PTHR11620">
    <property type="entry name" value="60S RIBOSOMAL PROTEIN L23A"/>
    <property type="match status" value="1"/>
</dbReference>
<evidence type="ECO:0000313" key="6">
    <source>
        <dbReference type="EMBL" id="VAW06030.1"/>
    </source>
</evidence>
<dbReference type="InterPro" id="IPR012678">
    <property type="entry name" value="Ribosomal_uL23/eL15/eS24_sf"/>
</dbReference>
<keyword evidence="3" id="KW-0694">RNA-binding</keyword>
<dbReference type="InterPro" id="IPR012677">
    <property type="entry name" value="Nucleotide-bd_a/b_plait_sf"/>
</dbReference>
<dbReference type="HAMAP" id="MF_01369_B">
    <property type="entry name" value="Ribosomal_uL23_B"/>
    <property type="match status" value="1"/>
</dbReference>
<dbReference type="GO" id="GO:0019843">
    <property type="term" value="F:rRNA binding"/>
    <property type="evidence" value="ECO:0007669"/>
    <property type="project" value="UniProtKB-KW"/>
</dbReference>
<dbReference type="NCBIfam" id="NF004366">
    <property type="entry name" value="PRK05738.3-2"/>
    <property type="match status" value="1"/>
</dbReference>
<reference evidence="6" key="1">
    <citation type="submission" date="2018-06" db="EMBL/GenBank/DDBJ databases">
        <authorList>
            <person name="Zhirakovskaya E."/>
        </authorList>
    </citation>
    <scope>NUCLEOTIDE SEQUENCE</scope>
</reference>
<name>A0A3B0SNK5_9ZZZZ</name>
<dbReference type="Gene3D" id="3.30.70.330">
    <property type="match status" value="1"/>
</dbReference>
<comment type="similarity">
    <text evidence="1">Belongs to the universal ribosomal protein uL23 family.</text>
</comment>
<dbReference type="GO" id="GO:0006412">
    <property type="term" value="P:translation"/>
    <property type="evidence" value="ECO:0007669"/>
    <property type="project" value="InterPro"/>
</dbReference>
<dbReference type="NCBIfam" id="NF004364">
    <property type="entry name" value="PRK05738.2-5"/>
    <property type="match status" value="1"/>
</dbReference>
<dbReference type="FunFam" id="3.30.70.330:FF:000001">
    <property type="entry name" value="50S ribosomal protein L23"/>
    <property type="match status" value="1"/>
</dbReference>
<evidence type="ECO:0000256" key="2">
    <source>
        <dbReference type="ARBA" id="ARBA00022730"/>
    </source>
</evidence>
<dbReference type="AlphaFoldDB" id="A0A3B0SNK5"/>
<evidence type="ECO:0000256" key="4">
    <source>
        <dbReference type="ARBA" id="ARBA00022980"/>
    </source>
</evidence>
<dbReference type="SUPFAM" id="SSF54189">
    <property type="entry name" value="Ribosomal proteins S24e, L23 and L15e"/>
    <property type="match status" value="1"/>
</dbReference>
<dbReference type="NCBIfam" id="NF004363">
    <property type="entry name" value="PRK05738.2-4"/>
    <property type="match status" value="1"/>
</dbReference>